<protein>
    <submittedName>
        <fullName evidence="1">Uncharacterized protein</fullName>
    </submittedName>
</protein>
<evidence type="ECO:0000313" key="2">
    <source>
        <dbReference type="Proteomes" id="UP001056012"/>
    </source>
</evidence>
<dbReference type="EMBL" id="CP089275">
    <property type="protein sequence ID" value="USP74952.1"/>
    <property type="molecule type" value="Genomic_DNA"/>
</dbReference>
<name>A0A9Q8Z2F1_CURCL</name>
<gene>
    <name evidence="1" type="ORF">yc1106_02226</name>
</gene>
<sequence length="115" mass="13219">MYDYGRGGRVTNNKIGYTAEVSVKKREEAHYCCLINGLGTCRGNCQYWDTCNWDWNTSHNCDKYRCGLCPGGKQFCGPDKKRRDFLISDEVGNTTTHLENEKALSYDITIKLKYL</sequence>
<evidence type="ECO:0000313" key="1">
    <source>
        <dbReference type="EMBL" id="USP74952.1"/>
    </source>
</evidence>
<reference evidence="1" key="1">
    <citation type="submission" date="2021-12" db="EMBL/GenBank/DDBJ databases">
        <title>Curvularia clavata genome.</title>
        <authorList>
            <person name="Cao Y."/>
        </authorList>
    </citation>
    <scope>NUCLEOTIDE SEQUENCE</scope>
    <source>
        <strain evidence="1">Yc1106</strain>
    </source>
</reference>
<dbReference type="AlphaFoldDB" id="A0A9Q8Z2F1"/>
<keyword evidence="2" id="KW-1185">Reference proteome</keyword>
<dbReference type="VEuPathDB" id="FungiDB:yc1106_02226"/>
<proteinExistence type="predicted"/>
<accession>A0A9Q8Z2F1</accession>
<organism evidence="1 2">
    <name type="scientific">Curvularia clavata</name>
    <dbReference type="NCBI Taxonomy" id="95742"/>
    <lineage>
        <taxon>Eukaryota</taxon>
        <taxon>Fungi</taxon>
        <taxon>Dikarya</taxon>
        <taxon>Ascomycota</taxon>
        <taxon>Pezizomycotina</taxon>
        <taxon>Dothideomycetes</taxon>
        <taxon>Pleosporomycetidae</taxon>
        <taxon>Pleosporales</taxon>
        <taxon>Pleosporineae</taxon>
        <taxon>Pleosporaceae</taxon>
        <taxon>Curvularia</taxon>
    </lineage>
</organism>
<dbReference type="Proteomes" id="UP001056012">
    <property type="component" value="Chromosome 2"/>
</dbReference>